<dbReference type="EMBL" id="CP070872">
    <property type="protein sequence ID" value="QSE76929.1"/>
    <property type="molecule type" value="Genomic_DNA"/>
</dbReference>
<organism evidence="2 3">
    <name type="scientific">Lactococcus taiwanensis</name>
    <dbReference type="NCBI Taxonomy" id="1151742"/>
    <lineage>
        <taxon>Bacteria</taxon>
        <taxon>Bacillati</taxon>
        <taxon>Bacillota</taxon>
        <taxon>Bacilli</taxon>
        <taxon>Lactobacillales</taxon>
        <taxon>Streptococcaceae</taxon>
        <taxon>Lactococcus</taxon>
    </lineage>
</organism>
<evidence type="ECO:0000313" key="2">
    <source>
        <dbReference type="EMBL" id="QSE76929.1"/>
    </source>
</evidence>
<dbReference type="Proteomes" id="UP000663608">
    <property type="component" value="Chromosome"/>
</dbReference>
<dbReference type="KEGG" id="lti:JW886_01295"/>
<protein>
    <recommendedName>
        <fullName evidence="4">DUF2178 domain-containing protein</fullName>
    </recommendedName>
</protein>
<evidence type="ECO:0000313" key="3">
    <source>
        <dbReference type="Proteomes" id="UP000663608"/>
    </source>
</evidence>
<evidence type="ECO:0000256" key="1">
    <source>
        <dbReference type="SAM" id="Phobius"/>
    </source>
</evidence>
<feature type="transmembrane region" description="Helical" evidence="1">
    <location>
        <begin position="68"/>
        <end position="86"/>
    </location>
</feature>
<feature type="transmembrane region" description="Helical" evidence="1">
    <location>
        <begin position="32"/>
        <end position="48"/>
    </location>
</feature>
<dbReference type="AlphaFoldDB" id="A0AA45KGP1"/>
<keyword evidence="1" id="KW-1133">Transmembrane helix</keyword>
<proteinExistence type="predicted"/>
<evidence type="ECO:0008006" key="4">
    <source>
        <dbReference type="Google" id="ProtNLM"/>
    </source>
</evidence>
<reference evidence="2 3" key="1">
    <citation type="submission" date="2021-02" db="EMBL/GenBank/DDBJ databases">
        <title>Complete genome sequence of Lactococcus lactis strain K_LL004.</title>
        <authorList>
            <person name="Kim H.B."/>
        </authorList>
    </citation>
    <scope>NUCLEOTIDE SEQUENCE [LARGE SCALE GENOMIC DNA]</scope>
    <source>
        <strain evidence="2 3">K_LL004</strain>
    </source>
</reference>
<gene>
    <name evidence="2" type="ORF">JW886_01295</name>
</gene>
<accession>A0AA45KGP1</accession>
<name>A0AA45KGP1_9LACT</name>
<keyword evidence="1" id="KW-0472">Membrane</keyword>
<keyword evidence="3" id="KW-1185">Reference proteome</keyword>
<dbReference type="RefSeq" id="WP_205872094.1">
    <property type="nucleotide sequence ID" value="NZ_CP070872.1"/>
</dbReference>
<feature type="transmembrane region" description="Helical" evidence="1">
    <location>
        <begin position="92"/>
        <end position="110"/>
    </location>
</feature>
<feature type="transmembrane region" description="Helical" evidence="1">
    <location>
        <begin position="7"/>
        <end position="26"/>
    </location>
</feature>
<sequence>MTKKEYAFWSVSSLFLVVGAGIFFLAAYPARNWGLVTLVIGLVLSLLIKDKKSPPKPLPQKLYQRHAFWAGIIIALLLIWAVYWFLFGNEASYNYVILILVAEVVIFNYFGTKYDWRSKK</sequence>
<keyword evidence="1" id="KW-0812">Transmembrane</keyword>